<dbReference type="OrthoDB" id="337038at2759"/>
<dbReference type="PANTHER" id="PTHR10334">
    <property type="entry name" value="CYSTEINE-RICH SECRETORY PROTEIN-RELATED"/>
    <property type="match status" value="1"/>
</dbReference>
<dbReference type="SUPFAM" id="SSF55797">
    <property type="entry name" value="PR-1-like"/>
    <property type="match status" value="1"/>
</dbReference>
<gene>
    <name evidence="2" type="ORF">ANCDUO_11940</name>
</gene>
<dbReference type="CDD" id="cd05380">
    <property type="entry name" value="CAP_euk"/>
    <property type="match status" value="1"/>
</dbReference>
<dbReference type="Gene3D" id="3.40.33.10">
    <property type="entry name" value="CAP"/>
    <property type="match status" value="1"/>
</dbReference>
<dbReference type="PRINTS" id="PR00837">
    <property type="entry name" value="V5TPXLIKE"/>
</dbReference>
<keyword evidence="3" id="KW-1185">Reference proteome</keyword>
<organism evidence="2 3">
    <name type="scientific">Ancylostoma duodenale</name>
    <dbReference type="NCBI Taxonomy" id="51022"/>
    <lineage>
        <taxon>Eukaryota</taxon>
        <taxon>Metazoa</taxon>
        <taxon>Ecdysozoa</taxon>
        <taxon>Nematoda</taxon>
        <taxon>Chromadorea</taxon>
        <taxon>Rhabditida</taxon>
        <taxon>Rhabditina</taxon>
        <taxon>Rhabditomorpha</taxon>
        <taxon>Strongyloidea</taxon>
        <taxon>Ancylostomatidae</taxon>
        <taxon>Ancylostomatinae</taxon>
        <taxon>Ancylostoma</taxon>
    </lineage>
</organism>
<dbReference type="InterPro" id="IPR035940">
    <property type="entry name" value="CAP_sf"/>
</dbReference>
<dbReference type="InterPro" id="IPR014044">
    <property type="entry name" value="CAP_dom"/>
</dbReference>
<sequence length="264" mass="28704">IEAKSNHVPTGQFKMLHFRDLKTGDLIYKAGKKCADGGSCTTYPSSTCDSSLSLCVRGNVPAAATTTPSTTAAPVQAETMSTTTGLAVGSDFYRTGLAVGEATTTNNERMLRSSNMMRLRWNCGMEAAALQHAMACTFAKSELSTRPDYGENQATITVASNYQAAAEEAVRQWWKTSRTIGGVGRDRIYQRSFFGTPIDGFTQMAWATTTKLGCAIVKCSGRYNVVCRYNPRGNIVGEEIYRRGRPCSQCPLGTTCLDNLCRFN</sequence>
<dbReference type="Pfam" id="PF00188">
    <property type="entry name" value="CAP"/>
    <property type="match status" value="1"/>
</dbReference>
<dbReference type="InterPro" id="IPR001283">
    <property type="entry name" value="CRISP-related"/>
</dbReference>
<dbReference type="Proteomes" id="UP000054047">
    <property type="component" value="Unassembled WGS sequence"/>
</dbReference>
<proteinExistence type="predicted"/>
<name>A0A0C2GLE0_9BILA</name>
<feature type="non-terminal residue" evidence="2">
    <location>
        <position position="1"/>
    </location>
</feature>
<protein>
    <submittedName>
        <fullName evidence="2">SCP-like protein</fullName>
    </submittedName>
</protein>
<dbReference type="AlphaFoldDB" id="A0A0C2GLE0"/>
<dbReference type="SMART" id="SM00198">
    <property type="entry name" value="SCP"/>
    <property type="match status" value="1"/>
</dbReference>
<accession>A0A0C2GLE0</accession>
<feature type="domain" description="SCP" evidence="1">
    <location>
        <begin position="81"/>
        <end position="237"/>
    </location>
</feature>
<evidence type="ECO:0000313" key="2">
    <source>
        <dbReference type="EMBL" id="KIH57866.1"/>
    </source>
</evidence>
<reference evidence="2 3" key="1">
    <citation type="submission" date="2013-12" db="EMBL/GenBank/DDBJ databases">
        <title>Draft genome of the parsitic nematode Ancylostoma duodenale.</title>
        <authorList>
            <person name="Mitreva M."/>
        </authorList>
    </citation>
    <scope>NUCLEOTIDE SEQUENCE [LARGE SCALE GENOMIC DNA]</scope>
    <source>
        <strain evidence="2 3">Zhejiang</strain>
    </source>
</reference>
<evidence type="ECO:0000313" key="3">
    <source>
        <dbReference type="Proteomes" id="UP000054047"/>
    </source>
</evidence>
<dbReference type="EMBL" id="KN733842">
    <property type="protein sequence ID" value="KIH57866.1"/>
    <property type="molecule type" value="Genomic_DNA"/>
</dbReference>
<evidence type="ECO:0000259" key="1">
    <source>
        <dbReference type="SMART" id="SM00198"/>
    </source>
</evidence>